<dbReference type="GO" id="GO:0003700">
    <property type="term" value="F:DNA-binding transcription factor activity"/>
    <property type="evidence" value="ECO:0007669"/>
    <property type="project" value="TreeGrafter"/>
</dbReference>
<accession>A0AAT9HQC9</accession>
<dbReference type="Gene3D" id="1.10.10.60">
    <property type="entry name" value="Homeodomain-like"/>
    <property type="match status" value="1"/>
</dbReference>
<evidence type="ECO:0000259" key="3">
    <source>
        <dbReference type="PROSITE" id="PS50977"/>
    </source>
</evidence>
<sequence length="57" mass="6389">MARVSQEHLDARRRQILDGAASCFARNGFHATSMQDVLKEADLSAGAVYRYFRGRTS</sequence>
<feature type="domain" description="HTH tetR-type" evidence="3">
    <location>
        <begin position="10"/>
        <end position="57"/>
    </location>
</feature>
<dbReference type="GO" id="GO:0000976">
    <property type="term" value="F:transcription cis-regulatory region binding"/>
    <property type="evidence" value="ECO:0007669"/>
    <property type="project" value="TreeGrafter"/>
</dbReference>
<protein>
    <recommendedName>
        <fullName evidence="3">HTH tetR-type domain-containing protein</fullName>
    </recommendedName>
</protein>
<evidence type="ECO:0000313" key="4">
    <source>
        <dbReference type="EMBL" id="BFO19552.1"/>
    </source>
</evidence>
<proteinExistence type="predicted"/>
<organism evidence="4">
    <name type="scientific">Streptomyces haneummycinicus</name>
    <dbReference type="NCBI Taxonomy" id="3074435"/>
    <lineage>
        <taxon>Bacteria</taxon>
        <taxon>Bacillati</taxon>
        <taxon>Actinomycetota</taxon>
        <taxon>Actinomycetes</taxon>
        <taxon>Kitasatosporales</taxon>
        <taxon>Streptomycetaceae</taxon>
        <taxon>Streptomyces</taxon>
    </lineage>
</organism>
<reference evidence="4" key="2">
    <citation type="submission" date="2024-07" db="EMBL/GenBank/DDBJ databases">
        <title>Streptomyces haneummycinica sp. nov., a new antibiotic-producing actinobacterium isolated from marine sediment.</title>
        <authorList>
            <person name="Uemura M."/>
            <person name="Hamada M."/>
            <person name="Hirano S."/>
            <person name="Kobayashi K."/>
            <person name="Ohshiro T."/>
            <person name="Kobayashi T."/>
            <person name="Terahara T."/>
        </authorList>
    </citation>
    <scope>NUCLEOTIDE SEQUENCE</scope>
    <source>
        <strain evidence="4">KM77-8</strain>
    </source>
</reference>
<dbReference type="InterPro" id="IPR001647">
    <property type="entry name" value="HTH_TetR"/>
</dbReference>
<dbReference type="SUPFAM" id="SSF46689">
    <property type="entry name" value="Homeodomain-like"/>
    <property type="match status" value="1"/>
</dbReference>
<dbReference type="PANTHER" id="PTHR30055">
    <property type="entry name" value="HTH-TYPE TRANSCRIPTIONAL REGULATOR RUTR"/>
    <property type="match status" value="1"/>
</dbReference>
<dbReference type="InterPro" id="IPR009057">
    <property type="entry name" value="Homeodomain-like_sf"/>
</dbReference>
<dbReference type="AlphaFoldDB" id="A0AAT9HQC9"/>
<dbReference type="Pfam" id="PF00440">
    <property type="entry name" value="TetR_N"/>
    <property type="match status" value="1"/>
</dbReference>
<name>A0AAT9HQC9_9ACTN</name>
<dbReference type="PANTHER" id="PTHR30055:SF229">
    <property type="entry name" value="HTH-TYPE TRANSCRIPTIONAL REPRESSOR RV1474C"/>
    <property type="match status" value="1"/>
</dbReference>
<dbReference type="InterPro" id="IPR050109">
    <property type="entry name" value="HTH-type_TetR-like_transc_reg"/>
</dbReference>
<reference evidence="4" key="1">
    <citation type="submission" date="2024-06" db="EMBL/GenBank/DDBJ databases">
        <authorList>
            <consortium name="consrtm"/>
            <person name="Uemura M."/>
            <person name="Terahara T."/>
        </authorList>
    </citation>
    <scope>NUCLEOTIDE SEQUENCE</scope>
    <source>
        <strain evidence="4">KM77-8</strain>
    </source>
</reference>
<dbReference type="PROSITE" id="PS50977">
    <property type="entry name" value="HTH_TETR_2"/>
    <property type="match status" value="1"/>
</dbReference>
<evidence type="ECO:0000256" key="2">
    <source>
        <dbReference type="PROSITE-ProRule" id="PRU00335"/>
    </source>
</evidence>
<keyword evidence="1 2" id="KW-0238">DNA-binding</keyword>
<gene>
    <name evidence="4" type="ORF">SHKM778_59400</name>
</gene>
<evidence type="ECO:0000256" key="1">
    <source>
        <dbReference type="ARBA" id="ARBA00023125"/>
    </source>
</evidence>
<feature type="DNA-binding region" description="H-T-H motif" evidence="2">
    <location>
        <begin position="33"/>
        <end position="52"/>
    </location>
</feature>
<dbReference type="PRINTS" id="PR00455">
    <property type="entry name" value="HTHTETR"/>
</dbReference>
<dbReference type="EMBL" id="AP035768">
    <property type="protein sequence ID" value="BFO19552.1"/>
    <property type="molecule type" value="Genomic_DNA"/>
</dbReference>